<name>A0A2S5TJW4_9GAMM</name>
<keyword evidence="1" id="KW-1133">Transmembrane helix</keyword>
<proteinExistence type="predicted"/>
<dbReference type="EMBL" id="PSNW01000002">
    <property type="protein sequence ID" value="PPE75088.1"/>
    <property type="molecule type" value="Genomic_DNA"/>
</dbReference>
<keyword evidence="1" id="KW-0472">Membrane</keyword>
<dbReference type="RefSeq" id="WP_104229314.1">
    <property type="nucleotide sequence ID" value="NZ_PSNW01000002.1"/>
</dbReference>
<dbReference type="OrthoDB" id="370375at2"/>
<keyword evidence="3" id="KW-1185">Reference proteome</keyword>
<keyword evidence="1" id="KW-0812">Transmembrane</keyword>
<feature type="transmembrane region" description="Helical" evidence="1">
    <location>
        <begin position="36"/>
        <end position="54"/>
    </location>
</feature>
<feature type="transmembrane region" description="Helical" evidence="1">
    <location>
        <begin position="94"/>
        <end position="114"/>
    </location>
</feature>
<feature type="transmembrane region" description="Helical" evidence="1">
    <location>
        <begin position="6"/>
        <end position="29"/>
    </location>
</feature>
<accession>A0A2S5TJW4</accession>
<evidence type="ECO:0000256" key="1">
    <source>
        <dbReference type="SAM" id="Phobius"/>
    </source>
</evidence>
<dbReference type="AlphaFoldDB" id="A0A2S5TJW4"/>
<evidence type="ECO:0000313" key="2">
    <source>
        <dbReference type="EMBL" id="PPE75088.1"/>
    </source>
</evidence>
<sequence>MIYALLADAVVAFHFGFILFAVLGALAVAWRWRLRWLHLPVLAWAAGIMALHGICPLTPLENQLRERAGLQGYDGGFIDHYLLPLIYPGGLTPGLQLAGAAVLLAFNGALYLWAWRRHHPRP</sequence>
<dbReference type="InterPro" id="IPR021218">
    <property type="entry name" value="DUF2784"/>
</dbReference>
<protein>
    <submittedName>
        <fullName evidence="2">DUF2784 domain-containing protein</fullName>
    </submittedName>
</protein>
<reference evidence="2 3" key="1">
    <citation type="submission" date="2018-02" db="EMBL/GenBank/DDBJ databases">
        <title>Genome sequencing of Solimonas sp. HR-BB.</title>
        <authorList>
            <person name="Lee Y."/>
            <person name="Jeon C.O."/>
        </authorList>
    </citation>
    <scope>NUCLEOTIDE SEQUENCE [LARGE SCALE GENOMIC DNA]</scope>
    <source>
        <strain evidence="2 3">HR-BB</strain>
    </source>
</reference>
<gene>
    <name evidence="2" type="ORF">C3942_05275</name>
</gene>
<dbReference type="Proteomes" id="UP000238220">
    <property type="component" value="Unassembled WGS sequence"/>
</dbReference>
<comment type="caution">
    <text evidence="2">The sequence shown here is derived from an EMBL/GenBank/DDBJ whole genome shotgun (WGS) entry which is preliminary data.</text>
</comment>
<organism evidence="2 3">
    <name type="scientific">Solimonas fluminis</name>
    <dbReference type="NCBI Taxonomy" id="2086571"/>
    <lineage>
        <taxon>Bacteria</taxon>
        <taxon>Pseudomonadati</taxon>
        <taxon>Pseudomonadota</taxon>
        <taxon>Gammaproteobacteria</taxon>
        <taxon>Nevskiales</taxon>
        <taxon>Nevskiaceae</taxon>
        <taxon>Solimonas</taxon>
    </lineage>
</organism>
<evidence type="ECO:0000313" key="3">
    <source>
        <dbReference type="Proteomes" id="UP000238220"/>
    </source>
</evidence>
<dbReference type="Pfam" id="PF10861">
    <property type="entry name" value="DUF2784"/>
    <property type="match status" value="1"/>
</dbReference>